<sequence length="138" mass="14793">MVACAWQSSDYSDSRCALACSMTMCRAIISSWYLLIEPFPKSALNEQGGKILLENYENARLARLYTGIHAQKPKPKFKLGAMSESATALNVDQANAGQKNQAAAPAAASLPLRSSTTAKGENFQEHQTAASPLTEIGV</sequence>
<comment type="caution">
    <text evidence="1">The sequence shown here is derived from an EMBL/GenBank/DDBJ whole genome shotgun (WGS) entry which is preliminary data.</text>
</comment>
<evidence type="ECO:0000313" key="1">
    <source>
        <dbReference type="EMBL" id="KAK4743360.1"/>
    </source>
</evidence>
<dbReference type="EMBL" id="JAXIOK010000023">
    <property type="protein sequence ID" value="KAK4743360.1"/>
    <property type="molecule type" value="Genomic_DNA"/>
</dbReference>
<evidence type="ECO:0000313" key="2">
    <source>
        <dbReference type="Proteomes" id="UP001345219"/>
    </source>
</evidence>
<name>A0AAN7GD43_9MYRT</name>
<protein>
    <submittedName>
        <fullName evidence="1">Uncharacterized protein</fullName>
    </submittedName>
</protein>
<reference evidence="1 2" key="1">
    <citation type="journal article" date="2023" name="Hortic Res">
        <title>Pangenome of water caltrop reveals structural variations and asymmetric subgenome divergence after allopolyploidization.</title>
        <authorList>
            <person name="Zhang X."/>
            <person name="Chen Y."/>
            <person name="Wang L."/>
            <person name="Yuan Y."/>
            <person name="Fang M."/>
            <person name="Shi L."/>
            <person name="Lu R."/>
            <person name="Comes H.P."/>
            <person name="Ma Y."/>
            <person name="Chen Y."/>
            <person name="Huang G."/>
            <person name="Zhou Y."/>
            <person name="Zheng Z."/>
            <person name="Qiu Y."/>
        </authorList>
    </citation>
    <scope>NUCLEOTIDE SEQUENCE [LARGE SCALE GENOMIC DNA]</scope>
    <source>
        <tissue evidence="1">Roots</tissue>
    </source>
</reference>
<accession>A0AAN7GD43</accession>
<organism evidence="1 2">
    <name type="scientific">Trapa incisa</name>
    <dbReference type="NCBI Taxonomy" id="236973"/>
    <lineage>
        <taxon>Eukaryota</taxon>
        <taxon>Viridiplantae</taxon>
        <taxon>Streptophyta</taxon>
        <taxon>Embryophyta</taxon>
        <taxon>Tracheophyta</taxon>
        <taxon>Spermatophyta</taxon>
        <taxon>Magnoliopsida</taxon>
        <taxon>eudicotyledons</taxon>
        <taxon>Gunneridae</taxon>
        <taxon>Pentapetalae</taxon>
        <taxon>rosids</taxon>
        <taxon>malvids</taxon>
        <taxon>Myrtales</taxon>
        <taxon>Lythraceae</taxon>
        <taxon>Trapa</taxon>
    </lineage>
</organism>
<gene>
    <name evidence="1" type="ORF">SAY87_001361</name>
</gene>
<proteinExistence type="predicted"/>
<dbReference type="AlphaFoldDB" id="A0AAN7GD43"/>
<keyword evidence="2" id="KW-1185">Reference proteome</keyword>
<dbReference type="Proteomes" id="UP001345219">
    <property type="component" value="Chromosome 1"/>
</dbReference>